<dbReference type="InterPro" id="IPR002035">
    <property type="entry name" value="VWF_A"/>
</dbReference>
<dbReference type="PANTHER" id="PTHR37947:SF1">
    <property type="entry name" value="BLL2462 PROTEIN"/>
    <property type="match status" value="1"/>
</dbReference>
<gene>
    <name evidence="3" type="ORF">S01H1_04119</name>
</gene>
<reference evidence="3" key="1">
    <citation type="journal article" date="2014" name="Front. Microbiol.">
        <title>High frequency of phylogenetically diverse reductive dehalogenase-homologous genes in deep subseafloor sedimentary metagenomes.</title>
        <authorList>
            <person name="Kawai M."/>
            <person name="Futagami T."/>
            <person name="Toyoda A."/>
            <person name="Takaki Y."/>
            <person name="Nishi S."/>
            <person name="Hori S."/>
            <person name="Arai W."/>
            <person name="Tsubouchi T."/>
            <person name="Morono Y."/>
            <person name="Uchiyama I."/>
            <person name="Ito T."/>
            <person name="Fujiyama A."/>
            <person name="Inagaki F."/>
            <person name="Takami H."/>
        </authorList>
    </citation>
    <scope>NUCLEOTIDE SEQUENCE</scope>
    <source>
        <strain evidence="3">Expedition CK06-06</strain>
    </source>
</reference>
<organism evidence="3">
    <name type="scientific">marine sediment metagenome</name>
    <dbReference type="NCBI Taxonomy" id="412755"/>
    <lineage>
        <taxon>unclassified sequences</taxon>
        <taxon>metagenomes</taxon>
        <taxon>ecological metagenomes</taxon>
    </lineage>
</organism>
<keyword evidence="1" id="KW-1133">Transmembrane helix</keyword>
<feature type="transmembrane region" description="Helical" evidence="1">
    <location>
        <begin position="20"/>
        <end position="38"/>
    </location>
</feature>
<dbReference type="SMART" id="SM00327">
    <property type="entry name" value="VWA"/>
    <property type="match status" value="1"/>
</dbReference>
<feature type="transmembrane region" description="Helical" evidence="1">
    <location>
        <begin position="85"/>
        <end position="105"/>
    </location>
</feature>
<sequence length="408" mass="44482">MDILAATLEFHPPIDGMWRVVLWVAVGLGLLWEAASLLRWIRRGRSSAAAVWMSLAALPAGPVIAIVVALYGAMTPGAKRRTLPLLHACLWGSVILATGALAFLVPVGTSARWSRGGPILAVMILAIIWSLRAYRRTTSPVGRRLKTFLLALRILVLLLLGITVLRPTVRRIRTERIRGWVLVAVDVSGSMRRRDMPAVYTDATLRDDEEPVSRIQAVREALRDQRRAIEYLADQADVEVLTFSDLPGASAELTEDKRDARFPPLAAIGKVTAIGDALARAADLHTAREEEVAAILLISDGCNNTVDQFDPQVVARRKGAAGVPIYTVGVGSETVTGATRTLTVKDLRSPEEVQAFNRLPVAATIEAIGLVGREVKVTCRFADQVVGQETHKITRRYALLPVKFVHVP</sequence>
<comment type="caution">
    <text evidence="3">The sequence shown here is derived from an EMBL/GenBank/DDBJ whole genome shotgun (WGS) entry which is preliminary data.</text>
</comment>
<feature type="domain" description="VWFA" evidence="2">
    <location>
        <begin position="180"/>
        <end position="361"/>
    </location>
</feature>
<feature type="non-terminal residue" evidence="3">
    <location>
        <position position="408"/>
    </location>
</feature>
<dbReference type="Gene3D" id="3.40.50.410">
    <property type="entry name" value="von Willebrand factor, type A domain"/>
    <property type="match status" value="1"/>
</dbReference>
<feature type="transmembrane region" description="Helical" evidence="1">
    <location>
        <begin position="117"/>
        <end position="135"/>
    </location>
</feature>
<protein>
    <recommendedName>
        <fullName evidence="2">VWFA domain-containing protein</fullName>
    </recommendedName>
</protein>
<evidence type="ECO:0000313" key="3">
    <source>
        <dbReference type="EMBL" id="GAF82586.1"/>
    </source>
</evidence>
<dbReference type="AlphaFoldDB" id="X0T5I3"/>
<keyword evidence="1" id="KW-0472">Membrane</keyword>
<keyword evidence="1" id="KW-0812">Transmembrane</keyword>
<evidence type="ECO:0000259" key="2">
    <source>
        <dbReference type="SMART" id="SM00327"/>
    </source>
</evidence>
<accession>X0T5I3</accession>
<dbReference type="InterPro" id="IPR036465">
    <property type="entry name" value="vWFA_dom_sf"/>
</dbReference>
<evidence type="ECO:0000256" key="1">
    <source>
        <dbReference type="SAM" id="Phobius"/>
    </source>
</evidence>
<proteinExistence type="predicted"/>
<name>X0T5I3_9ZZZZ</name>
<feature type="transmembrane region" description="Helical" evidence="1">
    <location>
        <begin position="50"/>
        <end position="73"/>
    </location>
</feature>
<dbReference type="SUPFAM" id="SSF53300">
    <property type="entry name" value="vWA-like"/>
    <property type="match status" value="1"/>
</dbReference>
<dbReference type="EMBL" id="BARS01002192">
    <property type="protein sequence ID" value="GAF82586.1"/>
    <property type="molecule type" value="Genomic_DNA"/>
</dbReference>
<feature type="transmembrane region" description="Helical" evidence="1">
    <location>
        <begin position="147"/>
        <end position="169"/>
    </location>
</feature>
<dbReference type="PANTHER" id="PTHR37947">
    <property type="entry name" value="BLL2462 PROTEIN"/>
    <property type="match status" value="1"/>
</dbReference>
<dbReference type="Pfam" id="PF13519">
    <property type="entry name" value="VWA_2"/>
    <property type="match status" value="1"/>
</dbReference>